<evidence type="ECO:0000313" key="3">
    <source>
        <dbReference type="Proteomes" id="UP000647585"/>
    </source>
</evidence>
<evidence type="ECO:0000313" key="2">
    <source>
        <dbReference type="EMBL" id="GGW52461.1"/>
    </source>
</evidence>
<name>A0ABQ2WEJ3_9GAMM</name>
<gene>
    <name evidence="2" type="ORF">GCM10007158_12110</name>
</gene>
<comment type="caution">
    <text evidence="2">The sequence shown here is derived from an EMBL/GenBank/DDBJ whole genome shotgun (WGS) entry which is preliminary data.</text>
</comment>
<reference evidence="3" key="1">
    <citation type="journal article" date="2019" name="Int. J. Syst. Evol. Microbiol.">
        <title>The Global Catalogue of Microorganisms (GCM) 10K type strain sequencing project: providing services to taxonomists for standard genome sequencing and annotation.</title>
        <authorList>
            <consortium name="The Broad Institute Genomics Platform"/>
            <consortium name="The Broad Institute Genome Sequencing Center for Infectious Disease"/>
            <person name="Wu L."/>
            <person name="Ma J."/>
        </authorList>
    </citation>
    <scope>NUCLEOTIDE SEQUENCE [LARGE SCALE GENOMIC DNA]</scope>
    <source>
        <strain evidence="3">KCTC 22157</strain>
    </source>
</reference>
<keyword evidence="3" id="KW-1185">Reference proteome</keyword>
<feature type="transmembrane region" description="Helical" evidence="1">
    <location>
        <begin position="164"/>
        <end position="183"/>
    </location>
</feature>
<sequence length="213" mass="24009">MDKYLEALRAAGVADSIVLTFVLFIVVAPVFWKLMKEAVSLRRTARKDKLEGVFEVLSNEGINSHPLRVELAFRELFNIRMTFFEISYFLNDKSPLSSITDYKYGRRYMSFGESMSHPVLSRSYCKLWWQEKFSVFFFMVSALMLIMSLLFTAAAMSSDVAGDVAIIGVVSVMASLMLAWFCLDSVRAINAAVRIVGGWSAISKRASSQSDEN</sequence>
<keyword evidence="1" id="KW-1133">Transmembrane helix</keyword>
<protein>
    <submittedName>
        <fullName evidence="2">Uncharacterized protein</fullName>
    </submittedName>
</protein>
<dbReference type="EMBL" id="BMXO01000004">
    <property type="protein sequence ID" value="GGW52461.1"/>
    <property type="molecule type" value="Genomic_DNA"/>
</dbReference>
<organism evidence="2 3">
    <name type="scientific">Halomonas johnsoniae</name>
    <dbReference type="NCBI Taxonomy" id="502832"/>
    <lineage>
        <taxon>Bacteria</taxon>
        <taxon>Pseudomonadati</taxon>
        <taxon>Pseudomonadota</taxon>
        <taxon>Gammaproteobacteria</taxon>
        <taxon>Oceanospirillales</taxon>
        <taxon>Halomonadaceae</taxon>
        <taxon>Halomonas</taxon>
    </lineage>
</organism>
<proteinExistence type="predicted"/>
<keyword evidence="1" id="KW-0812">Transmembrane</keyword>
<accession>A0ABQ2WEJ3</accession>
<feature type="transmembrane region" description="Helical" evidence="1">
    <location>
        <begin position="12"/>
        <end position="32"/>
    </location>
</feature>
<keyword evidence="1" id="KW-0472">Membrane</keyword>
<evidence type="ECO:0000256" key="1">
    <source>
        <dbReference type="SAM" id="Phobius"/>
    </source>
</evidence>
<dbReference type="Proteomes" id="UP000647585">
    <property type="component" value="Unassembled WGS sequence"/>
</dbReference>
<dbReference type="RefSeq" id="WP_152621767.1">
    <property type="nucleotide sequence ID" value="NZ_BMXO01000004.1"/>
</dbReference>
<feature type="transmembrane region" description="Helical" evidence="1">
    <location>
        <begin position="135"/>
        <end position="158"/>
    </location>
</feature>